<dbReference type="EMBL" id="AP027141">
    <property type="protein sequence ID" value="BDV29522.1"/>
    <property type="molecule type" value="Genomic_DNA"/>
</dbReference>
<proteinExistence type="predicted"/>
<sequence length="123" mass="12788">MPAVVACSGQTVAETVASVAETVRSDCTVAAPGFWVTAADPESTRVTVGDVVVHGWPEVEDPHPCETVRAKLSAACEAADALVAVTTDPVAISADATSAARRRVRARVRVWAWGGFMSTFAFG</sequence>
<accession>A0ABM8DV80</accession>
<gene>
    <name evidence="1" type="ORF">Microterr_01820</name>
</gene>
<dbReference type="Proteomes" id="UP001317779">
    <property type="component" value="Chromosome"/>
</dbReference>
<protein>
    <submittedName>
        <fullName evidence="1">Uncharacterized protein</fullName>
    </submittedName>
</protein>
<evidence type="ECO:0000313" key="2">
    <source>
        <dbReference type="Proteomes" id="UP001317779"/>
    </source>
</evidence>
<organism evidence="1 2">
    <name type="scientific">Microbacterium terricola</name>
    <dbReference type="NCBI Taxonomy" id="344163"/>
    <lineage>
        <taxon>Bacteria</taxon>
        <taxon>Bacillati</taxon>
        <taxon>Actinomycetota</taxon>
        <taxon>Actinomycetes</taxon>
        <taxon>Micrococcales</taxon>
        <taxon>Microbacteriaceae</taxon>
        <taxon>Microbacterium</taxon>
    </lineage>
</organism>
<name>A0ABM8DV80_9MICO</name>
<evidence type="ECO:0000313" key="1">
    <source>
        <dbReference type="EMBL" id="BDV29522.1"/>
    </source>
</evidence>
<reference evidence="1 2" key="1">
    <citation type="submission" date="2022-12" db="EMBL/GenBank/DDBJ databases">
        <title>Microbacterium terricola strain KV-448 chromosome, complete genome.</title>
        <authorList>
            <person name="Oshima T."/>
            <person name="Moriya T."/>
            <person name="Bessho Y."/>
        </authorList>
    </citation>
    <scope>NUCLEOTIDE SEQUENCE [LARGE SCALE GENOMIC DNA]</scope>
    <source>
        <strain evidence="1 2">KV-448</strain>
    </source>
</reference>
<keyword evidence="2" id="KW-1185">Reference proteome</keyword>